<dbReference type="AlphaFoldDB" id="A0A1B2AAE1"/>
<dbReference type="SUPFAM" id="SSF81301">
    <property type="entry name" value="Nucleotidyltransferase"/>
    <property type="match status" value="1"/>
</dbReference>
<proteinExistence type="predicted"/>
<dbReference type="KEGG" id="ado:A6F68_00480"/>
<name>A0A1B2AAE1_9SPHN</name>
<dbReference type="InterPro" id="IPR043519">
    <property type="entry name" value="NT_sf"/>
</dbReference>
<keyword evidence="2" id="KW-1185">Reference proteome</keyword>
<reference evidence="1 2" key="1">
    <citation type="submission" date="2016-07" db="EMBL/GenBank/DDBJ databases">
        <title>Complete genome sequence of Altererythrobacter dongtanensis KCTC 22672, a type strain with esterase isolated from tidal flat.</title>
        <authorList>
            <person name="Cheng H."/>
            <person name="Wu Y.-H."/>
            <person name="Zhou P."/>
            <person name="Huo Y.-Y."/>
            <person name="Wang C.-S."/>
            <person name="Xu X.-W."/>
        </authorList>
    </citation>
    <scope>NUCLEOTIDE SEQUENCE [LARGE SCALE GENOMIC DNA]</scope>
    <source>
        <strain evidence="1 2">KCTC 22672</strain>
    </source>
</reference>
<dbReference type="Proteomes" id="UP000092932">
    <property type="component" value="Chromosome"/>
</dbReference>
<dbReference type="Gene3D" id="3.30.460.40">
    <property type="match status" value="1"/>
</dbReference>
<accession>A0A1B2AAE1</accession>
<dbReference type="STRING" id="692370.A6F68_00480"/>
<evidence type="ECO:0000313" key="2">
    <source>
        <dbReference type="Proteomes" id="UP000092932"/>
    </source>
</evidence>
<protein>
    <submittedName>
        <fullName evidence="1">Uncharacterized protein</fullName>
    </submittedName>
</protein>
<sequence>MPSDLRRTLGAVAGLLVYTNEPWWVMSSAAAALHGAMPLPVRDVDVLLGEKDAVALFGSLGLPLSPGVPDDRFSSRMFATWMGAPLPVDLMAGFSLSKPEGWRLVEPRTREEVALPEGRVYMPSRLELADILDSFDRPKDRVRSATLRAV</sequence>
<gene>
    <name evidence="1" type="ORF">A6F68_00480</name>
</gene>
<organism evidence="1 2">
    <name type="scientific">Tsuneonella dongtanensis</name>
    <dbReference type="NCBI Taxonomy" id="692370"/>
    <lineage>
        <taxon>Bacteria</taxon>
        <taxon>Pseudomonadati</taxon>
        <taxon>Pseudomonadota</taxon>
        <taxon>Alphaproteobacteria</taxon>
        <taxon>Sphingomonadales</taxon>
        <taxon>Erythrobacteraceae</taxon>
        <taxon>Tsuneonella</taxon>
    </lineage>
</organism>
<dbReference type="EMBL" id="CP016591">
    <property type="protein sequence ID" value="ANY19015.1"/>
    <property type="molecule type" value="Genomic_DNA"/>
</dbReference>
<evidence type="ECO:0000313" key="1">
    <source>
        <dbReference type="EMBL" id="ANY19015.1"/>
    </source>
</evidence>